<dbReference type="InterPro" id="IPR008589">
    <property type="entry name" value="MupG"/>
</dbReference>
<feature type="domain" description="6-phospho-N-acetylmuramidase C-terminal" evidence="1">
    <location>
        <begin position="241"/>
        <end position="353"/>
    </location>
</feature>
<comment type="caution">
    <text evidence="3">The sequence shown here is derived from an EMBL/GenBank/DDBJ whole genome shotgun (WGS) entry which is preliminary data.</text>
</comment>
<organism evidence="3 4">
    <name type="scientific">Oceanotoga teriensis</name>
    <dbReference type="NCBI Taxonomy" id="515440"/>
    <lineage>
        <taxon>Bacteria</taxon>
        <taxon>Thermotogati</taxon>
        <taxon>Thermotogota</taxon>
        <taxon>Thermotogae</taxon>
        <taxon>Petrotogales</taxon>
        <taxon>Petrotogaceae</taxon>
        <taxon>Oceanotoga</taxon>
    </lineage>
</organism>
<dbReference type="Gene3D" id="2.40.100.10">
    <property type="entry name" value="Cyclophilin-like"/>
    <property type="match status" value="1"/>
</dbReference>
<evidence type="ECO:0000259" key="2">
    <source>
        <dbReference type="Pfam" id="PF19200"/>
    </source>
</evidence>
<dbReference type="AlphaFoldDB" id="A0AA45C6Y2"/>
<dbReference type="Pfam" id="PF05913">
    <property type="entry name" value="MupG_C"/>
    <property type="match status" value="1"/>
</dbReference>
<dbReference type="Gene3D" id="3.20.20.70">
    <property type="entry name" value="Aldolase class I"/>
    <property type="match status" value="1"/>
</dbReference>
<dbReference type="InterPro" id="IPR013785">
    <property type="entry name" value="Aldolase_TIM"/>
</dbReference>
<dbReference type="Pfam" id="PF19200">
    <property type="entry name" value="MupG_N"/>
    <property type="match status" value="1"/>
</dbReference>
<evidence type="ECO:0000313" key="4">
    <source>
        <dbReference type="Proteomes" id="UP000245921"/>
    </source>
</evidence>
<proteinExistence type="predicted"/>
<dbReference type="InterPro" id="IPR029000">
    <property type="entry name" value="Cyclophilin-like_dom_sf"/>
</dbReference>
<sequence>MIEFGVALYPDDISISHDIKYLEMVRKYNFSELFLCLFSAENLENSKRIINIAKEMGFFITADIHFDVFKDHGLNYEDISFIKEIGLDAIRLDKGFSGFEEAMMTYNDFGIFIDLNISSDYNIVEKVLNYRPRKSFLRASHNYYPKDFTGLSEEYYIKSTSFAKLNGLKTSGFIFSQNGDFSIKSSISKTPMLEMHRNFDIVTQAKHLINMELSDKIIIGNCYAKEDEIKKLSELEESILSFDIIPMKGISDKEKEYLEFPLYTCRGDNSVYTIRTLEARKKIKNICVKNNSYDINRGDIFIDNENSEGYEGELSIALKNIKNNGNMNVLARVKEEEIFMLKYLDSWKKFNFNFMKGNGDYDRNR</sequence>
<dbReference type="InterPro" id="IPR043894">
    <property type="entry name" value="MupG_C"/>
</dbReference>
<keyword evidence="4" id="KW-1185">Reference proteome</keyword>
<protein>
    <recommendedName>
        <fullName evidence="5">Outer surface protein</fullName>
    </recommendedName>
</protein>
<feature type="domain" description="6-phospho-N-acetylmuramidase N-terminal" evidence="2">
    <location>
        <begin position="4"/>
        <end position="233"/>
    </location>
</feature>
<dbReference type="InterPro" id="IPR043797">
    <property type="entry name" value="MupG_N"/>
</dbReference>
<dbReference type="PANTHER" id="PTHR38435:SF1">
    <property type="entry name" value="DUF871 DOMAIN-CONTAINING PROTEIN"/>
    <property type="match status" value="1"/>
</dbReference>
<evidence type="ECO:0000313" key="3">
    <source>
        <dbReference type="EMBL" id="PWJ93243.1"/>
    </source>
</evidence>
<gene>
    <name evidence="3" type="ORF">C7380_10872</name>
</gene>
<dbReference type="PANTHER" id="PTHR38435">
    <property type="match status" value="1"/>
</dbReference>
<evidence type="ECO:0000259" key="1">
    <source>
        <dbReference type="Pfam" id="PF05913"/>
    </source>
</evidence>
<dbReference type="SUPFAM" id="SSF51445">
    <property type="entry name" value="(Trans)glycosidases"/>
    <property type="match status" value="1"/>
</dbReference>
<dbReference type="Proteomes" id="UP000245921">
    <property type="component" value="Unassembled WGS sequence"/>
</dbReference>
<evidence type="ECO:0008006" key="5">
    <source>
        <dbReference type="Google" id="ProtNLM"/>
    </source>
</evidence>
<dbReference type="InterPro" id="IPR017853">
    <property type="entry name" value="GH"/>
</dbReference>
<accession>A0AA45C6Y2</accession>
<dbReference type="RefSeq" id="WP_158274824.1">
    <property type="nucleotide sequence ID" value="NZ_JAMHJO010000011.1"/>
</dbReference>
<name>A0AA45C6Y2_9BACT</name>
<dbReference type="EMBL" id="QGGI01000008">
    <property type="protein sequence ID" value="PWJ93243.1"/>
    <property type="molecule type" value="Genomic_DNA"/>
</dbReference>
<dbReference type="SUPFAM" id="SSF50891">
    <property type="entry name" value="Cyclophilin-like"/>
    <property type="match status" value="1"/>
</dbReference>
<reference evidence="3 4" key="1">
    <citation type="submission" date="2018-05" db="EMBL/GenBank/DDBJ databases">
        <title>Genomic Encyclopedia of Type Strains, Phase IV (KMG-IV): sequencing the most valuable type-strain genomes for metagenomic binning, comparative biology and taxonomic classification.</title>
        <authorList>
            <person name="Goeker M."/>
        </authorList>
    </citation>
    <scope>NUCLEOTIDE SEQUENCE [LARGE SCALE GENOMIC DNA]</scope>
    <source>
        <strain evidence="3 4">DSM 24906</strain>
    </source>
</reference>